<organism evidence="2 3">
    <name type="scientific">Coniochaeta pulveracea</name>
    <dbReference type="NCBI Taxonomy" id="177199"/>
    <lineage>
        <taxon>Eukaryota</taxon>
        <taxon>Fungi</taxon>
        <taxon>Dikarya</taxon>
        <taxon>Ascomycota</taxon>
        <taxon>Pezizomycotina</taxon>
        <taxon>Sordariomycetes</taxon>
        <taxon>Sordariomycetidae</taxon>
        <taxon>Coniochaetales</taxon>
        <taxon>Coniochaetaceae</taxon>
        <taxon>Coniochaeta</taxon>
    </lineage>
</organism>
<feature type="compositionally biased region" description="Basic and acidic residues" evidence="1">
    <location>
        <begin position="177"/>
        <end position="188"/>
    </location>
</feature>
<feature type="compositionally biased region" description="Polar residues" evidence="1">
    <location>
        <begin position="1"/>
        <end position="15"/>
    </location>
</feature>
<feature type="region of interest" description="Disordered" evidence="1">
    <location>
        <begin position="173"/>
        <end position="219"/>
    </location>
</feature>
<evidence type="ECO:0000313" key="2">
    <source>
        <dbReference type="EMBL" id="RKU49508.1"/>
    </source>
</evidence>
<sequence length="219" mass="22787">MNMTDASESNSSQPASPAKGTEPAQDSRGSQAKPTNSADESKDKMQTPDNDGEKPPPDELAKAIDAAKAAKRLQDTVNTLKQQAKAVQDPKERERLFRAAYEKEVEAHGQSKKARVLASGWGQGAGAGVGISGAVGMGLGNLVGVLLSGVVAVPGVLTGAAVGAAHGPWYTFGLGGQKKDDTKKQEKTDGEDDADFSDEEMHDAIVKAAGETEEQEKQG</sequence>
<feature type="compositionally biased region" description="Polar residues" evidence="1">
    <location>
        <begin position="27"/>
        <end position="38"/>
    </location>
</feature>
<dbReference type="OrthoDB" id="4158987at2759"/>
<name>A0A420YNR5_9PEZI</name>
<protein>
    <submittedName>
        <fullName evidence="2">Uncharacterized protein</fullName>
    </submittedName>
</protein>
<evidence type="ECO:0000313" key="3">
    <source>
        <dbReference type="Proteomes" id="UP000275385"/>
    </source>
</evidence>
<feature type="region of interest" description="Disordered" evidence="1">
    <location>
        <begin position="1"/>
        <end position="67"/>
    </location>
</feature>
<accession>A0A420YNR5</accession>
<dbReference type="EMBL" id="QVQW01000001">
    <property type="protein sequence ID" value="RKU49508.1"/>
    <property type="molecule type" value="Genomic_DNA"/>
</dbReference>
<gene>
    <name evidence="2" type="ORF">DL546_008671</name>
</gene>
<feature type="compositionally biased region" description="Acidic residues" evidence="1">
    <location>
        <begin position="189"/>
        <end position="201"/>
    </location>
</feature>
<feature type="compositionally biased region" description="Basic and acidic residues" evidence="1">
    <location>
        <begin position="39"/>
        <end position="62"/>
    </location>
</feature>
<dbReference type="STRING" id="177199.A0A420YNR5"/>
<dbReference type="AlphaFoldDB" id="A0A420YNR5"/>
<keyword evidence="3" id="KW-1185">Reference proteome</keyword>
<comment type="caution">
    <text evidence="2">The sequence shown here is derived from an EMBL/GenBank/DDBJ whole genome shotgun (WGS) entry which is preliminary data.</text>
</comment>
<dbReference type="Proteomes" id="UP000275385">
    <property type="component" value="Unassembled WGS sequence"/>
</dbReference>
<evidence type="ECO:0000256" key="1">
    <source>
        <dbReference type="SAM" id="MobiDB-lite"/>
    </source>
</evidence>
<proteinExistence type="predicted"/>
<reference evidence="2 3" key="1">
    <citation type="submission" date="2018-08" db="EMBL/GenBank/DDBJ databases">
        <title>Draft genome of the lignicolous fungus Coniochaeta pulveracea.</title>
        <authorList>
            <person name="Borstlap C.J."/>
            <person name="De Witt R.N."/>
            <person name="Botha A."/>
            <person name="Volschenk H."/>
        </authorList>
    </citation>
    <scope>NUCLEOTIDE SEQUENCE [LARGE SCALE GENOMIC DNA]</scope>
    <source>
        <strain evidence="2 3">CAB683</strain>
    </source>
</reference>